<evidence type="ECO:0000256" key="6">
    <source>
        <dbReference type="SAM" id="Phobius"/>
    </source>
</evidence>
<feature type="transmembrane region" description="Helical" evidence="6">
    <location>
        <begin position="354"/>
        <end position="377"/>
    </location>
</feature>
<dbReference type="EMBL" id="JAVCWF010000001">
    <property type="protein sequence ID" value="MDQ7936652.1"/>
    <property type="molecule type" value="Genomic_DNA"/>
</dbReference>
<dbReference type="InterPro" id="IPR036259">
    <property type="entry name" value="MFS_trans_sf"/>
</dbReference>
<feature type="transmembrane region" description="Helical" evidence="6">
    <location>
        <begin position="76"/>
        <end position="95"/>
    </location>
</feature>
<comment type="subcellular location">
    <subcellularLocation>
        <location evidence="1">Cell membrane</location>
        <topology evidence="1">Multi-pass membrane protein</topology>
    </subcellularLocation>
</comment>
<evidence type="ECO:0000256" key="1">
    <source>
        <dbReference type="ARBA" id="ARBA00004651"/>
    </source>
</evidence>
<evidence type="ECO:0000256" key="4">
    <source>
        <dbReference type="ARBA" id="ARBA00022989"/>
    </source>
</evidence>
<feature type="transmembrane region" description="Helical" evidence="6">
    <location>
        <begin position="159"/>
        <end position="179"/>
    </location>
</feature>
<keyword evidence="2" id="KW-1003">Cell membrane</keyword>
<feature type="transmembrane region" description="Helical" evidence="6">
    <location>
        <begin position="101"/>
        <end position="121"/>
    </location>
</feature>
<accession>A0ABU1A870</accession>
<keyword evidence="8" id="KW-1185">Reference proteome</keyword>
<reference evidence="7 8" key="1">
    <citation type="journal article" date="2023" name="Int. J. Syst. Evol. Microbiol.">
        <title>Lactiplantibacillus brownii sp. nov., a novel psychrotolerant species isolated from sauerkraut.</title>
        <authorList>
            <person name="Heng Y.C."/>
            <person name="Silvaraju S."/>
            <person name="Lee J.K.Y."/>
            <person name="Kittelmann S."/>
        </authorList>
    </citation>
    <scope>NUCLEOTIDE SEQUENCE [LARGE SCALE GENOMIC DNA]</scope>
    <source>
        <strain evidence="7 8">WILCCON 0030</strain>
    </source>
</reference>
<dbReference type="CDD" id="cd06173">
    <property type="entry name" value="MFS_MefA_like"/>
    <property type="match status" value="1"/>
</dbReference>
<evidence type="ECO:0000313" key="7">
    <source>
        <dbReference type="EMBL" id="MDQ7936652.1"/>
    </source>
</evidence>
<dbReference type="PANTHER" id="PTHR23513:SF6">
    <property type="entry name" value="MAJOR FACILITATOR SUPERFAMILY ASSOCIATED DOMAIN-CONTAINING PROTEIN"/>
    <property type="match status" value="1"/>
</dbReference>
<evidence type="ECO:0000313" key="8">
    <source>
        <dbReference type="Proteomes" id="UP001227831"/>
    </source>
</evidence>
<feature type="transmembrane region" description="Helical" evidence="6">
    <location>
        <begin position="42"/>
        <end position="64"/>
    </location>
</feature>
<comment type="caution">
    <text evidence="7">The sequence shown here is derived from an EMBL/GenBank/DDBJ whole genome shotgun (WGS) entry which is preliminary data.</text>
</comment>
<feature type="transmembrane region" description="Helical" evidence="6">
    <location>
        <begin position="12"/>
        <end position="36"/>
    </location>
</feature>
<dbReference type="Proteomes" id="UP001227831">
    <property type="component" value="Unassembled WGS sequence"/>
</dbReference>
<keyword evidence="5 6" id="KW-0472">Membrane</keyword>
<dbReference type="RefSeq" id="WP_308702468.1">
    <property type="nucleotide sequence ID" value="NZ_AP027463.1"/>
</dbReference>
<dbReference type="Pfam" id="PF07690">
    <property type="entry name" value="MFS_1"/>
    <property type="match status" value="1"/>
</dbReference>
<feature type="transmembrane region" description="Helical" evidence="6">
    <location>
        <begin position="225"/>
        <end position="250"/>
    </location>
</feature>
<feature type="transmembrane region" description="Helical" evidence="6">
    <location>
        <begin position="384"/>
        <end position="404"/>
    </location>
</feature>
<proteinExistence type="predicted"/>
<dbReference type="InterPro" id="IPR011701">
    <property type="entry name" value="MFS"/>
</dbReference>
<feature type="transmembrane region" description="Helical" evidence="6">
    <location>
        <begin position="290"/>
        <end position="309"/>
    </location>
</feature>
<feature type="transmembrane region" description="Helical" evidence="6">
    <location>
        <begin position="262"/>
        <end position="284"/>
    </location>
</feature>
<gene>
    <name evidence="7" type="ORF">RA086_03195</name>
</gene>
<dbReference type="Gene3D" id="1.20.1250.20">
    <property type="entry name" value="MFS general substrate transporter like domains"/>
    <property type="match status" value="1"/>
</dbReference>
<evidence type="ECO:0000256" key="5">
    <source>
        <dbReference type="ARBA" id="ARBA00023136"/>
    </source>
</evidence>
<dbReference type="PANTHER" id="PTHR23513">
    <property type="entry name" value="INTEGRAL MEMBRANE EFFLUX PROTEIN-RELATED"/>
    <property type="match status" value="1"/>
</dbReference>
<evidence type="ECO:0000256" key="3">
    <source>
        <dbReference type="ARBA" id="ARBA00022692"/>
    </source>
</evidence>
<keyword evidence="4 6" id="KW-1133">Transmembrane helix</keyword>
<sequence>MKLSLAEHQLIRSGASTIINALGAQLFSYTLGYYLLAQTGSALSFGLSIFIGPIVSLVTAPWIANLIDSWSHKKTTILGTILTIISLLGFEGYVILTNGKYGLLASAVIVSIFMNIAGRFFSLSYMASVKGIVPSKLVQRLNAVQSVGNSTAGILAPPLAGVLFGLFPLKYILLIQIITELVTLWLTHRTDFNAFSVENKVNSVISDEKVTFRSVWEYLLREHRLLFLVILASLLNVAYVAFQIGGPYVVMHQLHKSATISGTIQSFTSVGVVLGGMIITFVMLKNIFRFAFWVYTLFGLVMVFTGVLIQTAIFPLLVIFSCVNFCLGLLNALGDPPLFAYFQTEAPYNLLGHLTTVMLTLSQILNPIGVLVYTFLFDHVRYQVIYSGTAIILLMLGVTLFLWLHAIDSNKMSD</sequence>
<dbReference type="SUPFAM" id="SSF103473">
    <property type="entry name" value="MFS general substrate transporter"/>
    <property type="match status" value="1"/>
</dbReference>
<keyword evidence="3 6" id="KW-0812">Transmembrane</keyword>
<name>A0ABU1A870_9LACO</name>
<evidence type="ECO:0000256" key="2">
    <source>
        <dbReference type="ARBA" id="ARBA00022475"/>
    </source>
</evidence>
<organism evidence="7 8">
    <name type="scientific">Lactiplantibacillus brownii</name>
    <dbReference type="NCBI Taxonomy" id="3069269"/>
    <lineage>
        <taxon>Bacteria</taxon>
        <taxon>Bacillati</taxon>
        <taxon>Bacillota</taxon>
        <taxon>Bacilli</taxon>
        <taxon>Lactobacillales</taxon>
        <taxon>Lactobacillaceae</taxon>
        <taxon>Lactiplantibacillus</taxon>
    </lineage>
</organism>
<protein>
    <submittedName>
        <fullName evidence="7">MFS transporter</fullName>
    </submittedName>
</protein>